<reference evidence="6 7" key="1">
    <citation type="submission" date="2013-09" db="EMBL/GenBank/DDBJ databases">
        <authorList>
            <person name="Zeng Z."/>
            <person name="Chen C."/>
        </authorList>
    </citation>
    <scope>NUCLEOTIDE SEQUENCE [LARGE SCALE GENOMIC DNA]</scope>
    <source>
        <strain evidence="6 7">WB 3.3-2</strain>
    </source>
</reference>
<dbReference type="PROSITE" id="PS00659">
    <property type="entry name" value="GLYCOSYL_HYDROL_F5"/>
    <property type="match status" value="1"/>
</dbReference>
<dbReference type="STRING" id="1121895.GCA_000378485_01572"/>
<evidence type="ECO:0000256" key="2">
    <source>
        <dbReference type="ARBA" id="ARBA00023295"/>
    </source>
</evidence>
<dbReference type="GO" id="GO:0009251">
    <property type="term" value="P:glucan catabolic process"/>
    <property type="evidence" value="ECO:0007669"/>
    <property type="project" value="TreeGrafter"/>
</dbReference>
<feature type="domain" description="Glycoside hydrolase family 5" evidence="5">
    <location>
        <begin position="98"/>
        <end position="340"/>
    </location>
</feature>
<dbReference type="Pfam" id="PF00150">
    <property type="entry name" value="Cellulase"/>
    <property type="match status" value="1"/>
</dbReference>
<dbReference type="AlphaFoldDB" id="A0A0A2M6A2"/>
<proteinExistence type="inferred from homology"/>
<dbReference type="GO" id="GO:0008422">
    <property type="term" value="F:beta-glucosidase activity"/>
    <property type="evidence" value="ECO:0007669"/>
    <property type="project" value="TreeGrafter"/>
</dbReference>
<dbReference type="GO" id="GO:0009986">
    <property type="term" value="C:cell surface"/>
    <property type="evidence" value="ECO:0007669"/>
    <property type="project" value="TreeGrafter"/>
</dbReference>
<evidence type="ECO:0000256" key="3">
    <source>
        <dbReference type="RuleBase" id="RU361153"/>
    </source>
</evidence>
<feature type="signal peptide" evidence="4">
    <location>
        <begin position="1"/>
        <end position="24"/>
    </location>
</feature>
<dbReference type="OrthoDB" id="9800955at2"/>
<keyword evidence="2 3" id="KW-0326">Glycosidase</keyword>
<accession>A0A0A2M6A2</accession>
<dbReference type="GO" id="GO:0005576">
    <property type="term" value="C:extracellular region"/>
    <property type="evidence" value="ECO:0007669"/>
    <property type="project" value="TreeGrafter"/>
</dbReference>
<gene>
    <name evidence="6" type="ORF">Q765_04760</name>
</gene>
<dbReference type="eggNOG" id="COG2730">
    <property type="taxonomic scope" value="Bacteria"/>
</dbReference>
<evidence type="ECO:0000313" key="6">
    <source>
        <dbReference type="EMBL" id="KGO87804.1"/>
    </source>
</evidence>
<evidence type="ECO:0000259" key="5">
    <source>
        <dbReference type="Pfam" id="PF00150"/>
    </source>
</evidence>
<evidence type="ECO:0000256" key="4">
    <source>
        <dbReference type="SAM" id="SignalP"/>
    </source>
</evidence>
<dbReference type="Proteomes" id="UP000030152">
    <property type="component" value="Unassembled WGS sequence"/>
</dbReference>
<comment type="similarity">
    <text evidence="3">Belongs to the glycosyl hydrolase 5 (cellulase A) family.</text>
</comment>
<name>A0A0A2M6A2_9FLAO</name>
<protein>
    <submittedName>
        <fullName evidence="6">Glycosyl hydrolase family 5</fullName>
    </submittedName>
</protein>
<keyword evidence="4" id="KW-0732">Signal</keyword>
<dbReference type="PANTHER" id="PTHR31297:SF13">
    <property type="entry name" value="PUTATIVE-RELATED"/>
    <property type="match status" value="1"/>
</dbReference>
<dbReference type="InterPro" id="IPR017853">
    <property type="entry name" value="GH"/>
</dbReference>
<comment type="caution">
    <text evidence="6">The sequence shown here is derived from an EMBL/GenBank/DDBJ whole genome shotgun (WGS) entry which is preliminary data.</text>
</comment>
<sequence>MISKNKLFAALACAGLLASCASQSSSTTKHGAVAHTKGTQILEPNGNAITLKGTNLGNWLVPEGYMFKTGKVGAPHQIDQLLGEMVGPDSLASFWNKYLDNYITHDDIKYLKRIGCNHIRLPFHYKLFTNDLYMGKRNAGFEYFDRVINWCRQENVYVLLDMHCAPGGQTGDNIDDSAGYPWLYYSKSSQDLMSEIWVKIADRYKNEPMIIGYDVVNEPFAHYFTGDIKDYNHRLFMLYQRMVADIRKADKRHSIFLNGSVWAGDFGVFESIIDDNIVYEFHKYWFDVNQEAIQKYLDFRDKHNVPIYIGETGENTDEWIKQFTTLLDKNQVNWAYWPYKKMDNTRGIMNFKQPQDYPLITKYADSDRSSYENIRKNMPDRVKVQKALNEFLENSLYKNNFQNKGYIDGLGLKTE</sequence>
<dbReference type="InterPro" id="IPR050386">
    <property type="entry name" value="Glycosyl_hydrolase_5"/>
</dbReference>
<keyword evidence="7" id="KW-1185">Reference proteome</keyword>
<feature type="chain" id="PRO_5002002902" evidence="4">
    <location>
        <begin position="25"/>
        <end position="415"/>
    </location>
</feature>
<dbReference type="EMBL" id="JRLX01000003">
    <property type="protein sequence ID" value="KGO87804.1"/>
    <property type="molecule type" value="Genomic_DNA"/>
</dbReference>
<keyword evidence="1 3" id="KW-0378">Hydrolase</keyword>
<evidence type="ECO:0000256" key="1">
    <source>
        <dbReference type="ARBA" id="ARBA00022801"/>
    </source>
</evidence>
<dbReference type="Gene3D" id="3.20.20.80">
    <property type="entry name" value="Glycosidases"/>
    <property type="match status" value="1"/>
</dbReference>
<dbReference type="PANTHER" id="PTHR31297">
    <property type="entry name" value="GLUCAN ENDO-1,6-BETA-GLUCOSIDASE B"/>
    <property type="match status" value="1"/>
</dbReference>
<organism evidence="6 7">
    <name type="scientific">Flavobacterium rivuli WB 3.3-2 = DSM 21788</name>
    <dbReference type="NCBI Taxonomy" id="1121895"/>
    <lineage>
        <taxon>Bacteria</taxon>
        <taxon>Pseudomonadati</taxon>
        <taxon>Bacteroidota</taxon>
        <taxon>Flavobacteriia</taxon>
        <taxon>Flavobacteriales</taxon>
        <taxon>Flavobacteriaceae</taxon>
        <taxon>Flavobacterium</taxon>
    </lineage>
</organism>
<dbReference type="InterPro" id="IPR018087">
    <property type="entry name" value="Glyco_hydro_5_CS"/>
</dbReference>
<dbReference type="PROSITE" id="PS51257">
    <property type="entry name" value="PROKAR_LIPOPROTEIN"/>
    <property type="match status" value="1"/>
</dbReference>
<dbReference type="InterPro" id="IPR001547">
    <property type="entry name" value="Glyco_hydro_5"/>
</dbReference>
<dbReference type="SUPFAM" id="SSF51445">
    <property type="entry name" value="(Trans)glycosidases"/>
    <property type="match status" value="1"/>
</dbReference>
<dbReference type="RefSeq" id="WP_020212723.1">
    <property type="nucleotide sequence ID" value="NZ_JRLX01000003.1"/>
</dbReference>
<evidence type="ECO:0000313" key="7">
    <source>
        <dbReference type="Proteomes" id="UP000030152"/>
    </source>
</evidence>